<organism evidence="1 2">
    <name type="scientific">Saonia flava</name>
    <dbReference type="NCBI Taxonomy" id="523696"/>
    <lineage>
        <taxon>Bacteria</taxon>
        <taxon>Pseudomonadati</taxon>
        <taxon>Bacteroidota</taxon>
        <taxon>Flavobacteriia</taxon>
        <taxon>Flavobacteriales</taxon>
        <taxon>Flavobacteriaceae</taxon>
        <taxon>Saonia</taxon>
    </lineage>
</organism>
<comment type="caution">
    <text evidence="1">The sequence shown here is derived from an EMBL/GenBank/DDBJ whole genome shotgun (WGS) entry which is preliminary data.</text>
</comment>
<name>A0A846QMC1_9FLAO</name>
<gene>
    <name evidence="1" type="ORF">GGR42_000588</name>
</gene>
<dbReference type="Proteomes" id="UP000590442">
    <property type="component" value="Unassembled WGS sequence"/>
</dbReference>
<sequence>MVNVKKLDYNLMFPLKSGKPNLYWPVYENLEKEFTQLSFNIFIDDNQLDTYSYKISELILRSAIEIESISKELYYREGGKEVNNLRYDDALKYLDKKWKLNKKLLMINSPNLHVSETKLRPFSKTLNKRNRKMQFRWNIAYQNIKHNRGKFVKEASIKNLLDILSALFVLNIYYNDEMFDLGKDSRGKSLYSKLSTSLFAVSIHRNEGLNQFEEQNRRDGFEESLYYIVFDDQSRNRLRKAMKDWVKRMKDKLPNEPEFDKFRKMENLFEFYSNAEIEEKIGKESLKNLIATSSLGLPKIMEGLTSVAKVNKNDL</sequence>
<dbReference type="EMBL" id="JAATJJ010000001">
    <property type="protein sequence ID" value="NJB70126.1"/>
    <property type="molecule type" value="Genomic_DNA"/>
</dbReference>
<evidence type="ECO:0000313" key="2">
    <source>
        <dbReference type="Proteomes" id="UP000590442"/>
    </source>
</evidence>
<protein>
    <submittedName>
        <fullName evidence="1">Uncharacterized protein</fullName>
    </submittedName>
</protein>
<reference evidence="1 2" key="1">
    <citation type="submission" date="2020-03" db="EMBL/GenBank/DDBJ databases">
        <title>Genomic Encyclopedia of Type Strains, Phase IV (KMG-IV): sequencing the most valuable type-strain genomes for metagenomic binning, comparative biology and taxonomic classification.</title>
        <authorList>
            <person name="Goeker M."/>
        </authorList>
    </citation>
    <scope>NUCLEOTIDE SEQUENCE [LARGE SCALE GENOMIC DNA]</scope>
    <source>
        <strain evidence="1 2">DSM 29762</strain>
    </source>
</reference>
<evidence type="ECO:0000313" key="1">
    <source>
        <dbReference type="EMBL" id="NJB70126.1"/>
    </source>
</evidence>
<proteinExistence type="predicted"/>
<keyword evidence="2" id="KW-1185">Reference proteome</keyword>
<dbReference type="AlphaFoldDB" id="A0A846QMC1"/>
<accession>A0A846QMC1</accession>
<dbReference type="RefSeq" id="WP_167960662.1">
    <property type="nucleotide sequence ID" value="NZ_JAATJJ010000001.1"/>
</dbReference>